<dbReference type="PANTHER" id="PTHR42085">
    <property type="entry name" value="F-BOX DOMAIN-CONTAINING PROTEIN"/>
    <property type="match status" value="1"/>
</dbReference>
<dbReference type="AlphaFoldDB" id="A0A9W9CNE1"/>
<reference evidence="2" key="1">
    <citation type="submission" date="2022-10" db="EMBL/GenBank/DDBJ databases">
        <title>Tapping the CABI collections for fungal endophytes: first genome assemblies for Collariella, Neodidymelliopsis, Ascochyta clinopodiicola, Didymella pomorum, Didymosphaeria variabile, Neocosmospora piperis and Neocucurbitaria cava.</title>
        <authorList>
            <person name="Hill R."/>
        </authorList>
    </citation>
    <scope>NUCLEOTIDE SEQUENCE</scope>
    <source>
        <strain evidence="2">IMI 356814</strain>
    </source>
</reference>
<dbReference type="Proteomes" id="UP001140560">
    <property type="component" value="Unassembled WGS sequence"/>
</dbReference>
<organism evidence="2 3">
    <name type="scientific">Neocucurbitaria cava</name>
    <dbReference type="NCBI Taxonomy" id="798079"/>
    <lineage>
        <taxon>Eukaryota</taxon>
        <taxon>Fungi</taxon>
        <taxon>Dikarya</taxon>
        <taxon>Ascomycota</taxon>
        <taxon>Pezizomycotina</taxon>
        <taxon>Dothideomycetes</taxon>
        <taxon>Pleosporomycetidae</taxon>
        <taxon>Pleosporales</taxon>
        <taxon>Pleosporineae</taxon>
        <taxon>Cucurbitariaceae</taxon>
        <taxon>Neocucurbitaria</taxon>
    </lineage>
</organism>
<comment type="caution">
    <text evidence="2">The sequence shown here is derived from an EMBL/GenBank/DDBJ whole genome shotgun (WGS) entry which is preliminary data.</text>
</comment>
<dbReference type="EMBL" id="JAPEUY010000007">
    <property type="protein sequence ID" value="KAJ4371447.1"/>
    <property type="molecule type" value="Genomic_DNA"/>
</dbReference>
<feature type="region of interest" description="Disordered" evidence="1">
    <location>
        <begin position="1"/>
        <end position="71"/>
    </location>
</feature>
<dbReference type="InterPro" id="IPR038883">
    <property type="entry name" value="AN11006-like"/>
</dbReference>
<gene>
    <name evidence="2" type="ORF">N0V83_004664</name>
</gene>
<dbReference type="PANTHER" id="PTHR42085:SF7">
    <property type="entry name" value="F-BOX DOMAIN-CONTAINING PROTEIN"/>
    <property type="match status" value="1"/>
</dbReference>
<evidence type="ECO:0000313" key="2">
    <source>
        <dbReference type="EMBL" id="KAJ4371447.1"/>
    </source>
</evidence>
<sequence>MDRKARGVLGKRGRKDKATEKKDVGKKETVAKRPKVQEVECNGAAAQAPQSSRVTRSKHGMLTPEPSKLTESQVAQVAQVASPEETTDTPPHTFPFMKLPAELRVHVYRMALEREVSLFLHAERALDKPEEESYSTASSSPTLNNQVPYFGTGIIRPEPRALTAVERTPLKDPILPAILRLNQFIYKEARQVLYSDNVFTLCLTSGIYTLSTLHQRSRSLIKHVVLTIPSHHDILDGFADLVRLGLRYCWGLKSFKIILQATLPDDGRGVTGATSVYANAFHILRWLPKGCQVILEGCVNESVMKVVKEEGRLMSVLDETSYLKRQHQMPERH</sequence>
<dbReference type="OrthoDB" id="2951834at2759"/>
<name>A0A9W9CNE1_9PLEO</name>
<proteinExistence type="predicted"/>
<feature type="compositionally biased region" description="Basic and acidic residues" evidence="1">
    <location>
        <begin position="16"/>
        <end position="38"/>
    </location>
</feature>
<evidence type="ECO:0000256" key="1">
    <source>
        <dbReference type="SAM" id="MobiDB-lite"/>
    </source>
</evidence>
<keyword evidence="3" id="KW-1185">Reference proteome</keyword>
<evidence type="ECO:0000313" key="3">
    <source>
        <dbReference type="Proteomes" id="UP001140560"/>
    </source>
</evidence>
<accession>A0A9W9CNE1</accession>
<protein>
    <submittedName>
        <fullName evidence="2">Uncharacterized protein</fullName>
    </submittedName>
</protein>